<gene>
    <name evidence="2" type="ORF">OH76DRAFT_1423883</name>
</gene>
<feature type="region of interest" description="Disordered" evidence="1">
    <location>
        <begin position="91"/>
        <end position="147"/>
    </location>
</feature>
<dbReference type="AlphaFoldDB" id="A0A371CIP1"/>
<protein>
    <submittedName>
        <fullName evidence="2">Uncharacterized protein</fullName>
    </submittedName>
</protein>
<dbReference type="EMBL" id="KZ857582">
    <property type="protein sequence ID" value="RDX40155.1"/>
    <property type="molecule type" value="Genomic_DNA"/>
</dbReference>
<reference evidence="2 3" key="1">
    <citation type="journal article" date="2018" name="Biotechnol. Biofuels">
        <title>Integrative visual omics of the white-rot fungus Polyporus brumalis exposes the biotechnological potential of its oxidative enzymes for delignifying raw plant biomass.</title>
        <authorList>
            <person name="Miyauchi S."/>
            <person name="Rancon A."/>
            <person name="Drula E."/>
            <person name="Hage H."/>
            <person name="Chaduli D."/>
            <person name="Favel A."/>
            <person name="Grisel S."/>
            <person name="Henrissat B."/>
            <person name="Herpoel-Gimbert I."/>
            <person name="Ruiz-Duenas F.J."/>
            <person name="Chevret D."/>
            <person name="Hainaut M."/>
            <person name="Lin J."/>
            <person name="Wang M."/>
            <person name="Pangilinan J."/>
            <person name="Lipzen A."/>
            <person name="Lesage-Meessen L."/>
            <person name="Navarro D."/>
            <person name="Riley R."/>
            <person name="Grigoriev I.V."/>
            <person name="Zhou S."/>
            <person name="Raouche S."/>
            <person name="Rosso M.N."/>
        </authorList>
    </citation>
    <scope>NUCLEOTIDE SEQUENCE [LARGE SCALE GENOMIC DNA]</scope>
    <source>
        <strain evidence="2 3">BRFM 1820</strain>
    </source>
</reference>
<feature type="compositionally biased region" description="Polar residues" evidence="1">
    <location>
        <begin position="106"/>
        <end position="134"/>
    </location>
</feature>
<organism evidence="2 3">
    <name type="scientific">Lentinus brumalis</name>
    <dbReference type="NCBI Taxonomy" id="2498619"/>
    <lineage>
        <taxon>Eukaryota</taxon>
        <taxon>Fungi</taxon>
        <taxon>Dikarya</taxon>
        <taxon>Basidiomycota</taxon>
        <taxon>Agaricomycotina</taxon>
        <taxon>Agaricomycetes</taxon>
        <taxon>Polyporales</taxon>
        <taxon>Polyporaceae</taxon>
        <taxon>Lentinus</taxon>
    </lineage>
</organism>
<feature type="compositionally biased region" description="Basic and acidic residues" evidence="1">
    <location>
        <begin position="729"/>
        <end position="745"/>
    </location>
</feature>
<keyword evidence="3" id="KW-1185">Reference proteome</keyword>
<evidence type="ECO:0000313" key="3">
    <source>
        <dbReference type="Proteomes" id="UP000256964"/>
    </source>
</evidence>
<evidence type="ECO:0000256" key="1">
    <source>
        <dbReference type="SAM" id="MobiDB-lite"/>
    </source>
</evidence>
<accession>A0A371CIP1</accession>
<feature type="region of interest" description="Disordered" evidence="1">
    <location>
        <begin position="820"/>
        <end position="849"/>
    </location>
</feature>
<name>A0A371CIP1_9APHY</name>
<evidence type="ECO:0000313" key="2">
    <source>
        <dbReference type="EMBL" id="RDX40155.1"/>
    </source>
</evidence>
<feature type="compositionally biased region" description="Basic and acidic residues" evidence="1">
    <location>
        <begin position="820"/>
        <end position="846"/>
    </location>
</feature>
<proteinExistence type="predicted"/>
<dbReference type="Proteomes" id="UP000256964">
    <property type="component" value="Unassembled WGS sequence"/>
</dbReference>
<feature type="compositionally biased region" description="Basic residues" evidence="1">
    <location>
        <begin position="712"/>
        <end position="728"/>
    </location>
</feature>
<feature type="region of interest" description="Disordered" evidence="1">
    <location>
        <begin position="692"/>
        <end position="764"/>
    </location>
</feature>
<sequence>MCFDIDDILPPSTPGNDLIPALVDHRASPPPSEVACGPYSSAQEPVPEDPVSEKLWTAVLNNFSPPRQEQTASVPTTPTAEKLWATVLDTFSPPTPGSSASGALPQASSPMIVSDYPDSSPTPAARGNATSSRSHMPESAPTASQPFPTVTGEAWASFLEVSPCGFSLPDLEIPPLVDAFREPAAATTTAAAAATATATAATVMATMVTIEDAGGRAVLPIMQLSPPHWGAYNEMLAIRASQLFHRQDQLQEFRTIQATALGTGWPVDYSTNQTNTGRWSGKEPKFCQSSPAVKSCPATDALQHEPHCRPDGKPPVHHIVSFADDNKLQLAYHSPLDEDLHPWNKVEIWLAAEEEWEMVSVFNRFELDARYDTLLVKLPFVTCVPGFGRELCAFDAAKDRPGDFREDEYAVLEETAAQIHEAIPAFYDIAMSTKAARAVLRDAAERNGGAGDVLLHVTNYVPDALSEVQIGLTPRKRKRTGDADQPPRLTISTLASGAITVTVVALWPGPTVYADSKGFLSSAAMHAAHRVKTGTSNTACSSRTPMSFSGDGGLRLSKPPQKDFSPELQQQINDVIRDELDAALYAETPAGDDRLADDAAEARDLDEALRASLAMALEDRRRKDRADKAASAAECCRRKDKKLAEDIKHRVTETHQGTQPRKRTRREVKIIGECTITLVAWCEASIDDTTEHEASADVADYLSPRREMQSKGRCRSSRSHQRVRRRRKGATERRPSGRDASERSRPAPANSREYAQSVSDPAPTPIARAAYGIRVPAIWRSREPHPSPGLLVEASVRMSGRTDFAVDAASWKEMQADRKLIVEREGTESGRRRSTDKSDNRDHRGESLVPWIPHPRVEVVPMRLRRIGGRAMSVGRGETGSQNG</sequence>